<gene>
    <name evidence="1" type="ORF">S01H1_07569</name>
</gene>
<comment type="caution">
    <text evidence="1">The sequence shown here is derived from an EMBL/GenBank/DDBJ whole genome shotgun (WGS) entry which is preliminary data.</text>
</comment>
<dbReference type="AlphaFoldDB" id="X0S3E8"/>
<organism evidence="1">
    <name type="scientific">marine sediment metagenome</name>
    <dbReference type="NCBI Taxonomy" id="412755"/>
    <lineage>
        <taxon>unclassified sequences</taxon>
        <taxon>metagenomes</taxon>
        <taxon>ecological metagenomes</taxon>
    </lineage>
</organism>
<sequence>MNNVTFFSVKWPPCLMIKEPFKVIDLFSTISMPVTIQSPDEG</sequence>
<proteinExistence type="predicted"/>
<name>X0S3E8_9ZZZZ</name>
<evidence type="ECO:0000313" key="1">
    <source>
        <dbReference type="EMBL" id="GAF69771.1"/>
    </source>
</evidence>
<reference evidence="1" key="1">
    <citation type="journal article" date="2014" name="Front. Microbiol.">
        <title>High frequency of phylogenetically diverse reductive dehalogenase-homologous genes in deep subseafloor sedimentary metagenomes.</title>
        <authorList>
            <person name="Kawai M."/>
            <person name="Futagami T."/>
            <person name="Toyoda A."/>
            <person name="Takaki Y."/>
            <person name="Nishi S."/>
            <person name="Hori S."/>
            <person name="Arai W."/>
            <person name="Tsubouchi T."/>
            <person name="Morono Y."/>
            <person name="Uchiyama I."/>
            <person name="Ito T."/>
            <person name="Fujiyama A."/>
            <person name="Inagaki F."/>
            <person name="Takami H."/>
        </authorList>
    </citation>
    <scope>NUCLEOTIDE SEQUENCE</scope>
    <source>
        <strain evidence="1">Expedition CK06-06</strain>
    </source>
</reference>
<accession>X0S3E8</accession>
<protein>
    <submittedName>
        <fullName evidence="1">Uncharacterized protein</fullName>
    </submittedName>
</protein>
<dbReference type="EMBL" id="BARS01003893">
    <property type="protein sequence ID" value="GAF69771.1"/>
    <property type="molecule type" value="Genomic_DNA"/>
</dbReference>